<dbReference type="RefSeq" id="WP_158718993.1">
    <property type="nucleotide sequence ID" value="NZ_JACHJY010000012.1"/>
</dbReference>
<organism evidence="1 2">
    <name type="scientific">Streptomyces nymphaeiformis</name>
    <dbReference type="NCBI Taxonomy" id="2663842"/>
    <lineage>
        <taxon>Bacteria</taxon>
        <taxon>Bacillati</taxon>
        <taxon>Actinomycetota</taxon>
        <taxon>Actinomycetes</taxon>
        <taxon>Kitasatosporales</taxon>
        <taxon>Streptomycetaceae</taxon>
        <taxon>Streptomyces</taxon>
    </lineage>
</organism>
<dbReference type="Proteomes" id="UP000582643">
    <property type="component" value="Unassembled WGS sequence"/>
</dbReference>
<evidence type="ECO:0000313" key="1">
    <source>
        <dbReference type="EMBL" id="MBB4986228.1"/>
    </source>
</evidence>
<evidence type="ECO:0000313" key="2">
    <source>
        <dbReference type="Proteomes" id="UP000582643"/>
    </source>
</evidence>
<comment type="caution">
    <text evidence="1">The sequence shown here is derived from an EMBL/GenBank/DDBJ whole genome shotgun (WGS) entry which is preliminary data.</text>
</comment>
<name>A0A7W7U6Z5_9ACTN</name>
<sequence>MSTLMKNRPCAKVCDSGLPGSVELVLLRQLLGLCLRLSLTLSADCPSRKGG</sequence>
<protein>
    <submittedName>
        <fullName evidence="1">Uncharacterized protein</fullName>
    </submittedName>
</protein>
<proteinExistence type="predicted"/>
<dbReference type="AlphaFoldDB" id="A0A7W7U6Z5"/>
<accession>A0A7W7U6Z5</accession>
<reference evidence="1 2" key="1">
    <citation type="submission" date="2020-08" db="EMBL/GenBank/DDBJ databases">
        <title>Genomic Encyclopedia of Type Strains, Phase III (KMG-III): the genomes of soil and plant-associated and newly described type strains.</title>
        <authorList>
            <person name="Whitman W."/>
        </authorList>
    </citation>
    <scope>NUCLEOTIDE SEQUENCE [LARGE SCALE GENOMIC DNA]</scope>
    <source>
        <strain evidence="1 2">SFB5A</strain>
    </source>
</reference>
<dbReference type="EMBL" id="JACHJY010000012">
    <property type="protein sequence ID" value="MBB4986228.1"/>
    <property type="molecule type" value="Genomic_DNA"/>
</dbReference>
<gene>
    <name evidence="1" type="ORF">GGE06_007195</name>
</gene>
<keyword evidence="2" id="KW-1185">Reference proteome</keyword>